<dbReference type="PROSITE" id="PS00376">
    <property type="entry name" value="ADOMET_SYNTHASE_1"/>
    <property type="match status" value="1"/>
</dbReference>
<dbReference type="UniPathway" id="UPA00315">
    <property type="reaction ID" value="UER00080"/>
</dbReference>
<evidence type="ECO:0000256" key="7">
    <source>
        <dbReference type="ARBA" id="ARBA00022840"/>
    </source>
</evidence>
<sequence>MNYLFTSESVSEGHPDKVADQISDAILDAYLLHDPDAKVACECLITTNHLVIAGEAKANHAEQVNPVEIAKKVIRDIGYDSIQTGFDYKLADYTLLLHEQSPEINESVSTGGAGDQGLMFGYACNETPELMPMPLMLAHKLMRGLADLRKSGKISWLLPDAKSQVSVRYENGRPVGVEKVVISTQHREGIGQKQIAETLMEALILPVTRAYFPGAHPECFVNPSGSFTIGGPHGDTGLTGRKIIVDTYGGSCPHGGGAFSGKDPSKVDRSAAYAARYVARHIVAAGIADRCTLQVSYAIGKEDPTSLYVDLHDTGKVDEAKLLAAIRELFDLRPNGIIRMLDLKRPIYLPTAAYGHFGKTNLPWEINDPRIIQQLRSLL</sequence>
<feature type="binding site" description="in other chain" evidence="10">
    <location>
        <position position="14"/>
    </location>
    <ligand>
        <name>ATP</name>
        <dbReference type="ChEBI" id="CHEBI:30616"/>
        <note>ligand shared between two neighboring subunits</note>
    </ligand>
</feature>
<comment type="pathway">
    <text evidence="1 10">Amino-acid biosynthesis; S-adenosyl-L-methionine biosynthesis; S-adenosyl-L-methionine from L-methionine: step 1/1.</text>
</comment>
<dbReference type="InterPro" id="IPR002133">
    <property type="entry name" value="S-AdoMet_synthetase"/>
</dbReference>
<evidence type="ECO:0000256" key="4">
    <source>
        <dbReference type="ARBA" id="ARBA00022679"/>
    </source>
</evidence>
<dbReference type="InterPro" id="IPR022630">
    <property type="entry name" value="S-AdoMet_synt_C"/>
</dbReference>
<dbReference type="HAMAP" id="MF_00086">
    <property type="entry name" value="S_AdoMet_synth1"/>
    <property type="match status" value="1"/>
</dbReference>
<dbReference type="InterPro" id="IPR022629">
    <property type="entry name" value="S-AdoMet_synt_central"/>
</dbReference>
<evidence type="ECO:0000259" key="15">
    <source>
        <dbReference type="Pfam" id="PF02773"/>
    </source>
</evidence>
<evidence type="ECO:0000313" key="16">
    <source>
        <dbReference type="EMBL" id="GAP41988.1"/>
    </source>
</evidence>
<keyword evidence="4 10" id="KW-0808">Transferase</keyword>
<proteinExistence type="inferred from homology"/>
<keyword evidence="5 10" id="KW-0479">Metal-binding</keyword>
<keyword evidence="7 10" id="KW-0067">ATP-binding</keyword>
<dbReference type="Pfam" id="PF02772">
    <property type="entry name" value="S-AdoMet_synt_M"/>
    <property type="match status" value="1"/>
</dbReference>
<feature type="region of interest" description="Flexible loop" evidence="10">
    <location>
        <begin position="100"/>
        <end position="110"/>
    </location>
</feature>
<keyword evidence="8 10" id="KW-0460">Magnesium</keyword>
<comment type="cofactor">
    <cofactor evidence="10">
        <name>K(+)</name>
        <dbReference type="ChEBI" id="CHEBI:29103"/>
    </cofactor>
    <text evidence="10">Binds 1 potassium ion per subunit.</text>
</comment>
<comment type="similarity">
    <text evidence="2 10 12">Belongs to the AdoMet synthase family.</text>
</comment>
<feature type="binding site" evidence="10">
    <location>
        <position position="16"/>
    </location>
    <ligand>
        <name>Mg(2+)</name>
        <dbReference type="ChEBI" id="CHEBI:18420"/>
    </ligand>
</feature>
<feature type="binding site" description="in other chain" evidence="10">
    <location>
        <position position="55"/>
    </location>
    <ligand>
        <name>L-methionine</name>
        <dbReference type="ChEBI" id="CHEBI:57844"/>
        <note>ligand shared between two neighboring subunits</note>
    </ligand>
</feature>
<name>A0A0S7BXL6_9BACT</name>
<evidence type="ECO:0000256" key="2">
    <source>
        <dbReference type="ARBA" id="ARBA00009685"/>
    </source>
</evidence>
<dbReference type="InterPro" id="IPR022636">
    <property type="entry name" value="S-AdoMet_synthetase_sfam"/>
</dbReference>
<dbReference type="GO" id="GO:0000287">
    <property type="term" value="F:magnesium ion binding"/>
    <property type="evidence" value="ECO:0007669"/>
    <property type="project" value="UniProtKB-UniRule"/>
</dbReference>
<organism evidence="16">
    <name type="scientific">Lentimicrobium saccharophilum</name>
    <dbReference type="NCBI Taxonomy" id="1678841"/>
    <lineage>
        <taxon>Bacteria</taxon>
        <taxon>Pseudomonadati</taxon>
        <taxon>Bacteroidota</taxon>
        <taxon>Bacteroidia</taxon>
        <taxon>Bacteroidales</taxon>
        <taxon>Lentimicrobiaceae</taxon>
        <taxon>Lentimicrobium</taxon>
    </lineage>
</organism>
<reference evidence="16" key="1">
    <citation type="journal article" date="2015" name="Genome Announc.">
        <title>Draft Genome Sequence of Bacteroidales Strain TBC1, a Novel Isolate from a Methanogenic Wastewater Treatment System.</title>
        <authorList>
            <person name="Tourlousse D.M."/>
            <person name="Matsuura N."/>
            <person name="Sun L."/>
            <person name="Toyonaga M."/>
            <person name="Kuroda K."/>
            <person name="Ohashi A."/>
            <person name="Cruz R."/>
            <person name="Yamaguchi T."/>
            <person name="Sekiguchi Y."/>
        </authorList>
    </citation>
    <scope>NUCLEOTIDE SEQUENCE [LARGE SCALE GENOMIC DNA]</scope>
    <source>
        <strain evidence="16">TBC1</strain>
    </source>
</reference>
<feature type="binding site" evidence="10">
    <location>
        <position position="258"/>
    </location>
    <ligand>
        <name>ATP</name>
        <dbReference type="ChEBI" id="CHEBI:30616"/>
        <note>ligand shared between two neighboring subunits</note>
    </ligand>
</feature>
<dbReference type="GO" id="GO:0004478">
    <property type="term" value="F:methionine adenosyltransferase activity"/>
    <property type="evidence" value="ECO:0007669"/>
    <property type="project" value="UniProtKB-UniRule"/>
</dbReference>
<feature type="domain" description="S-adenosylmethionine synthetase C-terminal" evidence="15">
    <location>
        <begin position="229"/>
        <end position="365"/>
    </location>
</feature>
<evidence type="ECO:0000259" key="13">
    <source>
        <dbReference type="Pfam" id="PF00438"/>
    </source>
</evidence>
<feature type="binding site" evidence="10">
    <location>
        <position position="262"/>
    </location>
    <ligand>
        <name>ATP</name>
        <dbReference type="ChEBI" id="CHEBI:30616"/>
        <note>ligand shared between two neighboring subunits</note>
    </ligand>
</feature>
<keyword evidence="6 10" id="KW-0547">Nucleotide-binding</keyword>
<comment type="caution">
    <text evidence="10">Lacks conserved residue(s) required for the propagation of feature annotation.</text>
</comment>
<evidence type="ECO:0000256" key="6">
    <source>
        <dbReference type="ARBA" id="ARBA00022741"/>
    </source>
</evidence>
<evidence type="ECO:0000256" key="8">
    <source>
        <dbReference type="ARBA" id="ARBA00022842"/>
    </source>
</evidence>
<evidence type="ECO:0000256" key="1">
    <source>
        <dbReference type="ARBA" id="ARBA00005224"/>
    </source>
</evidence>
<feature type="binding site" evidence="10">
    <location>
        <position position="235"/>
    </location>
    <ligand>
        <name>L-methionine</name>
        <dbReference type="ChEBI" id="CHEBI:57844"/>
        <note>ligand shared between two neighboring subunits</note>
    </ligand>
</feature>
<keyword evidence="17" id="KW-1185">Reference proteome</keyword>
<dbReference type="InterPro" id="IPR022628">
    <property type="entry name" value="S-AdoMet_synt_N"/>
</dbReference>
<evidence type="ECO:0000256" key="9">
    <source>
        <dbReference type="ARBA" id="ARBA00022958"/>
    </source>
</evidence>
<dbReference type="EMBL" id="DF968182">
    <property type="protein sequence ID" value="GAP41988.1"/>
    <property type="molecule type" value="Genomic_DNA"/>
</dbReference>
<evidence type="ECO:0000259" key="14">
    <source>
        <dbReference type="Pfam" id="PF02772"/>
    </source>
</evidence>
<dbReference type="Proteomes" id="UP000053091">
    <property type="component" value="Unassembled WGS sequence"/>
</dbReference>
<feature type="domain" description="S-adenosylmethionine synthetase central" evidence="14">
    <location>
        <begin position="112"/>
        <end position="227"/>
    </location>
</feature>
<feature type="binding site" evidence="10">
    <location>
        <position position="235"/>
    </location>
    <ligand>
        <name>ATP</name>
        <dbReference type="ChEBI" id="CHEBI:30616"/>
        <note>ligand shared between two neighboring subunits</note>
    </ligand>
</feature>
<accession>A0A0S7BXL6</accession>
<comment type="cofactor">
    <cofactor evidence="10">
        <name>Mg(2+)</name>
        <dbReference type="ChEBI" id="CHEBI:18420"/>
    </cofactor>
    <text evidence="10">Binds 2 divalent ions per subunit.</text>
</comment>
<evidence type="ECO:0000256" key="11">
    <source>
        <dbReference type="RuleBase" id="RU000542"/>
    </source>
</evidence>
<dbReference type="CDD" id="cd18079">
    <property type="entry name" value="S-AdoMet_synt"/>
    <property type="match status" value="1"/>
</dbReference>
<dbReference type="GO" id="GO:0006730">
    <property type="term" value="P:one-carbon metabolic process"/>
    <property type="evidence" value="ECO:0007669"/>
    <property type="project" value="UniProtKB-KW"/>
</dbReference>
<feature type="binding site" evidence="10">
    <location>
        <position position="42"/>
    </location>
    <ligand>
        <name>K(+)</name>
        <dbReference type="ChEBI" id="CHEBI:29103"/>
    </ligand>
</feature>
<feature type="binding site" description="in other chain" evidence="10">
    <location>
        <begin position="241"/>
        <end position="242"/>
    </location>
    <ligand>
        <name>ATP</name>
        <dbReference type="ChEBI" id="CHEBI:30616"/>
        <note>ligand shared between two neighboring subunits</note>
    </ligand>
</feature>
<evidence type="ECO:0000256" key="12">
    <source>
        <dbReference type="RuleBase" id="RU004462"/>
    </source>
</evidence>
<evidence type="ECO:0000256" key="10">
    <source>
        <dbReference type="HAMAP-Rule" id="MF_00086"/>
    </source>
</evidence>
<keyword evidence="3 10" id="KW-0554">One-carbon metabolism</keyword>
<feature type="binding site" description="in other chain" evidence="10">
    <location>
        <begin position="160"/>
        <end position="162"/>
    </location>
    <ligand>
        <name>ATP</name>
        <dbReference type="ChEBI" id="CHEBI:30616"/>
        <note>ligand shared between two neighboring subunits</note>
    </ligand>
</feature>
<dbReference type="InterPro" id="IPR022631">
    <property type="entry name" value="ADOMET_SYNTHASE_CS"/>
</dbReference>
<dbReference type="EC" id="2.5.1.6" evidence="10"/>
<feature type="domain" description="S-adenosylmethionine synthetase N-terminal" evidence="13">
    <location>
        <begin position="2"/>
        <end position="102"/>
    </location>
</feature>
<evidence type="ECO:0000256" key="3">
    <source>
        <dbReference type="ARBA" id="ARBA00022563"/>
    </source>
</evidence>
<keyword evidence="9 10" id="KW-0630">Potassium</keyword>
<dbReference type="PROSITE" id="PS00377">
    <property type="entry name" value="ADOMET_SYNTHASE_2"/>
    <property type="match status" value="1"/>
</dbReference>
<dbReference type="GO" id="GO:0006556">
    <property type="term" value="P:S-adenosylmethionine biosynthetic process"/>
    <property type="evidence" value="ECO:0007669"/>
    <property type="project" value="UniProtKB-UniRule"/>
</dbReference>
<feature type="binding site" description="in other chain" evidence="10">
    <location>
        <position position="266"/>
    </location>
    <ligand>
        <name>L-methionine</name>
        <dbReference type="ChEBI" id="CHEBI:57844"/>
        <note>ligand shared between two neighboring subunits</note>
    </ligand>
</feature>
<dbReference type="FunFam" id="3.30.300.10:FF:000003">
    <property type="entry name" value="S-adenosylmethionine synthase"/>
    <property type="match status" value="1"/>
</dbReference>
<dbReference type="PATRIC" id="fig|1678841.3.peg.142"/>
<dbReference type="GO" id="GO:0005737">
    <property type="term" value="C:cytoplasm"/>
    <property type="evidence" value="ECO:0007669"/>
    <property type="project" value="UniProtKB-SubCell"/>
</dbReference>
<keyword evidence="10" id="KW-0963">Cytoplasm</keyword>
<dbReference type="RefSeq" id="WP_062036993.1">
    <property type="nucleotide sequence ID" value="NZ_DF968182.1"/>
</dbReference>
<dbReference type="NCBIfam" id="TIGR01034">
    <property type="entry name" value="metK"/>
    <property type="match status" value="1"/>
</dbReference>
<dbReference type="PIRSF" id="PIRSF000497">
    <property type="entry name" value="MAT"/>
    <property type="match status" value="1"/>
</dbReference>
<protein>
    <recommendedName>
        <fullName evidence="10">S-adenosylmethionine synthase</fullName>
        <shortName evidence="10">AdoMet synthase</shortName>
        <ecNumber evidence="10">2.5.1.6</ecNumber>
    </recommendedName>
    <alternativeName>
        <fullName evidence="10">MAT</fullName>
    </alternativeName>
    <alternativeName>
        <fullName evidence="10">Methionine adenosyltransferase</fullName>
    </alternativeName>
</protein>
<dbReference type="Pfam" id="PF00438">
    <property type="entry name" value="S-AdoMet_synt_N"/>
    <property type="match status" value="1"/>
</dbReference>
<feature type="binding site" description="in other chain" evidence="10">
    <location>
        <position position="100"/>
    </location>
    <ligand>
        <name>L-methionine</name>
        <dbReference type="ChEBI" id="CHEBI:57844"/>
        <note>ligand shared between two neighboring subunits</note>
    </ligand>
</feature>
<dbReference type="SUPFAM" id="SSF55973">
    <property type="entry name" value="S-adenosylmethionine synthetase"/>
    <property type="match status" value="3"/>
</dbReference>
<dbReference type="GO" id="GO:0005524">
    <property type="term" value="F:ATP binding"/>
    <property type="evidence" value="ECO:0007669"/>
    <property type="project" value="UniProtKB-UniRule"/>
</dbReference>
<dbReference type="PANTHER" id="PTHR11964">
    <property type="entry name" value="S-ADENOSYLMETHIONINE SYNTHETASE"/>
    <property type="match status" value="1"/>
</dbReference>
<dbReference type="Gene3D" id="3.30.300.10">
    <property type="match status" value="3"/>
</dbReference>
<evidence type="ECO:0000313" key="17">
    <source>
        <dbReference type="Proteomes" id="UP000053091"/>
    </source>
</evidence>
<gene>
    <name evidence="10" type="primary">metK</name>
    <name evidence="16" type="ORF">TBC1_11116</name>
</gene>
<dbReference type="STRING" id="1678841.TBC1_11116"/>
<comment type="subcellular location">
    <subcellularLocation>
        <location evidence="10 11">Cytoplasm</location>
    </subcellularLocation>
</comment>
<dbReference type="AlphaFoldDB" id="A0A0S7BXL6"/>
<comment type="subunit">
    <text evidence="10">Homotetramer; dimer of dimers.</text>
</comment>
<dbReference type="Pfam" id="PF02773">
    <property type="entry name" value="S-AdoMet_synt_C"/>
    <property type="match status" value="1"/>
</dbReference>
<evidence type="ECO:0000256" key="5">
    <source>
        <dbReference type="ARBA" id="ARBA00022723"/>
    </source>
</evidence>
<comment type="function">
    <text evidence="10">Catalyzes the formation of S-adenosylmethionine (AdoMet) from methionine and ATP. The overall synthetic reaction is composed of two sequential steps, AdoMet formation and the subsequent tripolyphosphate hydrolysis which occurs prior to release of AdoMet from the enzyme.</text>
</comment>
<comment type="catalytic activity">
    <reaction evidence="10">
        <text>L-methionine + ATP + H2O = S-adenosyl-L-methionine + phosphate + diphosphate</text>
        <dbReference type="Rhea" id="RHEA:21080"/>
        <dbReference type="ChEBI" id="CHEBI:15377"/>
        <dbReference type="ChEBI" id="CHEBI:30616"/>
        <dbReference type="ChEBI" id="CHEBI:33019"/>
        <dbReference type="ChEBI" id="CHEBI:43474"/>
        <dbReference type="ChEBI" id="CHEBI:57844"/>
        <dbReference type="ChEBI" id="CHEBI:59789"/>
        <dbReference type="EC" id="2.5.1.6"/>
    </reaction>
</comment>